<dbReference type="PROSITE" id="PS50057">
    <property type="entry name" value="FERM_3"/>
    <property type="match status" value="1"/>
</dbReference>
<dbReference type="InterPro" id="IPR018979">
    <property type="entry name" value="FERM_N"/>
</dbReference>
<name>A0A915PDA1_9BILA</name>
<dbReference type="PANTHER" id="PTHR45858">
    <property type="entry name" value="FERM DOMAIN CONTAINING PROTEIN"/>
    <property type="match status" value="1"/>
</dbReference>
<feature type="region of interest" description="Disordered" evidence="4">
    <location>
        <begin position="395"/>
        <end position="433"/>
    </location>
</feature>
<organism evidence="6 7">
    <name type="scientific">Setaria digitata</name>
    <dbReference type="NCBI Taxonomy" id="48799"/>
    <lineage>
        <taxon>Eukaryota</taxon>
        <taxon>Metazoa</taxon>
        <taxon>Ecdysozoa</taxon>
        <taxon>Nematoda</taxon>
        <taxon>Chromadorea</taxon>
        <taxon>Rhabditida</taxon>
        <taxon>Spirurina</taxon>
        <taxon>Spiruromorpha</taxon>
        <taxon>Filarioidea</taxon>
        <taxon>Setariidae</taxon>
        <taxon>Setaria</taxon>
    </lineage>
</organism>
<dbReference type="Gene3D" id="2.30.29.30">
    <property type="entry name" value="Pleckstrin-homology domain (PH domain)/Phosphotyrosine-binding domain (PTB)"/>
    <property type="match status" value="1"/>
</dbReference>
<feature type="compositionally biased region" description="Polar residues" evidence="4">
    <location>
        <begin position="1001"/>
        <end position="1018"/>
    </location>
</feature>
<dbReference type="InterPro" id="IPR035963">
    <property type="entry name" value="FERM_2"/>
</dbReference>
<protein>
    <recommendedName>
        <fullName evidence="2">Moesin/ezrin/radixin homolog 1</fullName>
    </recommendedName>
</protein>
<dbReference type="InterPro" id="IPR019749">
    <property type="entry name" value="Band_41_domain"/>
</dbReference>
<accession>A0A915PDA1</accession>
<dbReference type="InterPro" id="IPR014352">
    <property type="entry name" value="FERM/acyl-CoA-bd_prot_sf"/>
</dbReference>
<dbReference type="CDD" id="cd14473">
    <property type="entry name" value="FERM_B-lobe"/>
    <property type="match status" value="1"/>
</dbReference>
<dbReference type="PROSITE" id="PS00660">
    <property type="entry name" value="FERM_1"/>
    <property type="match status" value="1"/>
</dbReference>
<feature type="region of interest" description="Disordered" evidence="4">
    <location>
        <begin position="866"/>
        <end position="888"/>
    </location>
</feature>
<dbReference type="InterPro" id="IPR014847">
    <property type="entry name" value="FA"/>
</dbReference>
<dbReference type="GO" id="GO:0005912">
    <property type="term" value="C:adherens junction"/>
    <property type="evidence" value="ECO:0007669"/>
    <property type="project" value="UniProtKB-SubCell"/>
</dbReference>
<evidence type="ECO:0000256" key="2">
    <source>
        <dbReference type="ARBA" id="ARBA00022025"/>
    </source>
</evidence>
<dbReference type="SUPFAM" id="SSF47031">
    <property type="entry name" value="Second domain of FERM"/>
    <property type="match status" value="1"/>
</dbReference>
<feature type="region of interest" description="Disordered" evidence="4">
    <location>
        <begin position="968"/>
        <end position="1020"/>
    </location>
</feature>
<dbReference type="Pfam" id="PF09380">
    <property type="entry name" value="FERM_C"/>
    <property type="match status" value="1"/>
</dbReference>
<dbReference type="InterPro" id="IPR011993">
    <property type="entry name" value="PH-like_dom_sf"/>
</dbReference>
<feature type="compositionally biased region" description="Low complexity" evidence="4">
    <location>
        <begin position="1217"/>
        <end position="1229"/>
    </location>
</feature>
<comment type="subcellular location">
    <subcellularLocation>
        <location evidence="1">Cell junction</location>
        <location evidence="1">Adherens junction</location>
    </subcellularLocation>
    <subcellularLocation>
        <location evidence="3">Cell projection</location>
        <location evidence="3">Rhabdomere</location>
    </subcellularLocation>
</comment>
<feature type="region of interest" description="Disordered" evidence="4">
    <location>
        <begin position="1119"/>
        <end position="1236"/>
    </location>
</feature>
<dbReference type="Gene3D" id="1.20.80.10">
    <property type="match status" value="1"/>
</dbReference>
<dbReference type="SMART" id="SM00295">
    <property type="entry name" value="B41"/>
    <property type="match status" value="1"/>
</dbReference>
<dbReference type="GO" id="GO:0008092">
    <property type="term" value="F:cytoskeletal protein binding"/>
    <property type="evidence" value="ECO:0007669"/>
    <property type="project" value="InterPro"/>
</dbReference>
<evidence type="ECO:0000256" key="1">
    <source>
        <dbReference type="ARBA" id="ARBA00004536"/>
    </source>
</evidence>
<feature type="compositionally biased region" description="Polar residues" evidence="4">
    <location>
        <begin position="1049"/>
        <end position="1076"/>
    </location>
</feature>
<dbReference type="InterPro" id="IPR019748">
    <property type="entry name" value="FERM_central"/>
</dbReference>
<dbReference type="Gene3D" id="3.10.20.90">
    <property type="entry name" value="Phosphatidylinositol 3-kinase Catalytic Subunit, Chain A, domain 1"/>
    <property type="match status" value="1"/>
</dbReference>
<evidence type="ECO:0000313" key="7">
    <source>
        <dbReference type="WBParaSite" id="sdigi.contig115.g4634.t1"/>
    </source>
</evidence>
<dbReference type="CDD" id="cd17098">
    <property type="entry name" value="FERM_F1_FARP1_like"/>
    <property type="match status" value="1"/>
</dbReference>
<dbReference type="PRINTS" id="PR00661">
    <property type="entry name" value="ERMFAMILY"/>
</dbReference>
<dbReference type="PANTHER" id="PTHR45858:SF5">
    <property type="entry name" value="MOESIN_EZRIN_RADIXIN HOMOLOG 1"/>
    <property type="match status" value="1"/>
</dbReference>
<dbReference type="InterPro" id="IPR029071">
    <property type="entry name" value="Ubiquitin-like_domsf"/>
</dbReference>
<feature type="compositionally biased region" description="Basic and acidic residues" evidence="4">
    <location>
        <begin position="1128"/>
        <end position="1140"/>
    </location>
</feature>
<feature type="region of interest" description="Disordered" evidence="4">
    <location>
        <begin position="757"/>
        <end position="781"/>
    </location>
</feature>
<dbReference type="SMART" id="SM01196">
    <property type="entry name" value="FERM_C"/>
    <property type="match status" value="1"/>
</dbReference>
<evidence type="ECO:0000256" key="4">
    <source>
        <dbReference type="SAM" id="MobiDB-lite"/>
    </source>
</evidence>
<dbReference type="InterPro" id="IPR019747">
    <property type="entry name" value="FERM_CS"/>
</dbReference>
<evidence type="ECO:0000259" key="5">
    <source>
        <dbReference type="PROSITE" id="PS50057"/>
    </source>
</evidence>
<keyword evidence="6" id="KW-1185">Reference proteome</keyword>
<dbReference type="InterPro" id="IPR000299">
    <property type="entry name" value="FERM_domain"/>
</dbReference>
<feature type="region of interest" description="Disordered" evidence="4">
    <location>
        <begin position="1"/>
        <end position="21"/>
    </location>
</feature>
<evidence type="ECO:0000256" key="3">
    <source>
        <dbReference type="ARBA" id="ARBA00043944"/>
    </source>
</evidence>
<dbReference type="InterPro" id="IPR051835">
    <property type="entry name" value="RAC1-GEF"/>
</dbReference>
<feature type="compositionally biased region" description="Polar residues" evidence="4">
    <location>
        <begin position="405"/>
        <end position="433"/>
    </location>
</feature>
<evidence type="ECO:0000313" key="6">
    <source>
        <dbReference type="Proteomes" id="UP000887581"/>
    </source>
</evidence>
<feature type="compositionally biased region" description="Polar residues" evidence="4">
    <location>
        <begin position="1141"/>
        <end position="1151"/>
    </location>
</feature>
<sequence>MGGPGSGIIPKGVGAPPPPGMDNRRGKLMCIKVRMLDDSVGVFHLGHKALGQALFDEVCRHLNLLECDYFSLEFTDCYGNRCWLDKDKPILRQITTTHSDARFYFIVKFYTPNPADLVEEYTRYLFALQIKRDLAMGELLCNENTAALLASYIVQSDCGDFAPEDYPDDSYLSSARFIPNQSVDFQRKVMENHMKLIGMSPGESDLILLETARRCDYYGVKLHAAKDVEGTDVSLTIAHMGIRVFHQLQCVSTFSWAKIRKLSFKRRKLLIKLHPESYVCVLSFCDHGGEARDTVLRVYSRSIKALKICSSFMHEQEFTEKLFFLCRYQGRTQKQLIDYVREHRKRREPFTRPIKSGLSSSSNGRLSRPAFFDHPAYATVSERSVNLIGSRTLPSRTVPVHSMNGDRSLSRGSHVSSQSHGREASQQPVTAGTMNYFPGAVSLGGSHGATTSVRSHRHRSSQNYPNNSSAAAVNGERMCLSDMESNDVCSMAGGGTMNSRCREQLSDFRSLQSSTLKSVKAGAVAVAGNSGNVADASDNDTITSVSLPNVLGDDVQVVCREFELKCECPPKSASGDNFLELQQPPRDYDNISEGSYKLSDNELRSAHSDVQAIPMNPVYATTFTAKRVGNVIVKKVVSNTRSTPNTTDDEDPYGEKRFGSGRKVMARNIQQEAPGSSKGSLTETGSVGSHRRFYVEKRHPSSAPASYAEYPLHQKLVPIEIDGPNVNLDEHRRLSSKKEMSRTSKVPAAPCTAVHRPMKSNRWPTTSELQPVSSQPKEIQPKNSKIVYTSKGTILQRPKIIPDEDSPAHSENIYSNVSLSHAPDNSQSYMTIAQPQQTPKTYGAVGPLPGKVISKENLVITPEGYRERKPKPVVPPKPRNLAGSSEAGFTDSISISSTSESKPNHPVVNLQKETFLPSLTATTSVRELNRPALISVQSEDHPEIQKCHLFNSDIPYVLTMQALANTVESSNVHRSLSGSRSPDSLRRRKSLDLVPKKRLPSPSNFSSQDHSLSPSTPDSGDVLEYLLRRRNVEKSAIAKRGRRGDPRRQTQPVRFNIPPSTKTERQQISAVSQPNLNGGDEEALYVVDDGSERHQRTMEDVKENDGTFKSINFDFNTETEVGRCSGTGKEEEEHATRKETTIPQSDLTDPNNADDFPPPPPPPPPLTVSLKQPMDSVSSQPVTEACMKETVETLPYADESASSRTSCASKDEINDKTPPSSSSTLRTPTGVLWTDF</sequence>
<dbReference type="GO" id="GO:0005085">
    <property type="term" value="F:guanyl-nucleotide exchange factor activity"/>
    <property type="evidence" value="ECO:0007669"/>
    <property type="project" value="TreeGrafter"/>
</dbReference>
<dbReference type="InterPro" id="IPR018980">
    <property type="entry name" value="FERM_PH-like_C"/>
</dbReference>
<dbReference type="PRINTS" id="PR00935">
    <property type="entry name" value="BAND41"/>
</dbReference>
<dbReference type="InterPro" id="IPR000798">
    <property type="entry name" value="Ez/rad/moesin-like"/>
</dbReference>
<feature type="domain" description="FERM" evidence="5">
    <location>
        <begin position="29"/>
        <end position="310"/>
    </location>
</feature>
<dbReference type="FunFam" id="3.10.20.90:FF:000040">
    <property type="entry name" value="FERM, RhoGEF and pleckstrin domain-containing protein"/>
    <property type="match status" value="1"/>
</dbReference>
<reference evidence="7" key="1">
    <citation type="submission" date="2022-11" db="UniProtKB">
        <authorList>
            <consortium name="WormBaseParasite"/>
        </authorList>
    </citation>
    <scope>IDENTIFICATION</scope>
</reference>
<dbReference type="SUPFAM" id="SSF54236">
    <property type="entry name" value="Ubiquitin-like"/>
    <property type="match status" value="1"/>
</dbReference>
<feature type="compositionally biased region" description="Pro residues" evidence="4">
    <location>
        <begin position="1156"/>
        <end position="1166"/>
    </location>
</feature>
<feature type="region of interest" description="Disordered" evidence="4">
    <location>
        <begin position="447"/>
        <end position="469"/>
    </location>
</feature>
<proteinExistence type="predicted"/>
<dbReference type="FunFam" id="1.20.80.10:FF:000005">
    <property type="entry name" value="FERM, RhoGEF and pleckstrin domain-containing protein 1"/>
    <property type="match status" value="1"/>
</dbReference>
<dbReference type="Pfam" id="PF09379">
    <property type="entry name" value="FERM_N"/>
    <property type="match status" value="1"/>
</dbReference>
<dbReference type="SMART" id="SM01195">
    <property type="entry name" value="FA"/>
    <property type="match status" value="1"/>
</dbReference>
<dbReference type="SUPFAM" id="SSF50729">
    <property type="entry name" value="PH domain-like"/>
    <property type="match status" value="1"/>
</dbReference>
<dbReference type="WBParaSite" id="sdigi.contig115.g4634.t1">
    <property type="protein sequence ID" value="sdigi.contig115.g4634.t1"/>
    <property type="gene ID" value="sdigi.contig115.g4634"/>
</dbReference>
<dbReference type="AlphaFoldDB" id="A0A915PDA1"/>
<feature type="region of interest" description="Disordered" evidence="4">
    <location>
        <begin position="1034"/>
        <end position="1081"/>
    </location>
</feature>
<dbReference type="Proteomes" id="UP000887581">
    <property type="component" value="Unplaced"/>
</dbReference>
<dbReference type="Pfam" id="PF00373">
    <property type="entry name" value="FERM_M"/>
    <property type="match status" value="1"/>
</dbReference>
<feature type="compositionally biased region" description="Polar residues" evidence="4">
    <location>
        <begin position="968"/>
        <end position="982"/>
    </location>
</feature>
<feature type="compositionally biased region" description="Polar residues" evidence="4">
    <location>
        <begin position="762"/>
        <end position="781"/>
    </location>
</feature>